<comment type="subcellular location">
    <subcellularLocation>
        <location evidence="3">Cytoplasm</location>
    </subcellularLocation>
    <subcellularLocation>
        <location evidence="2">Nucleus</location>
    </subcellularLocation>
</comment>
<feature type="region of interest" description="Disordered" evidence="10">
    <location>
        <begin position="251"/>
        <end position="293"/>
    </location>
</feature>
<dbReference type="AlphaFoldDB" id="A0A5S6QPK9"/>
<keyword evidence="7" id="KW-0963">Cytoplasm</keyword>
<evidence type="ECO:0000313" key="13">
    <source>
        <dbReference type="WBParaSite" id="TMUE_2000009271.1"/>
    </source>
</evidence>
<protein>
    <recommendedName>
        <fullName evidence="5">Probable RNA polymerase II nuclear localization protein SLC7A6OS</fullName>
    </recommendedName>
</protein>
<dbReference type="PANTHER" id="PTHR31196:SF2">
    <property type="entry name" value="RNA POLYMERASE II NUCLEAR LOCALIZATION PROTEIN SLC7A6OS-RELATED"/>
    <property type="match status" value="1"/>
</dbReference>
<dbReference type="GO" id="GO:0015031">
    <property type="term" value="P:protein transport"/>
    <property type="evidence" value="ECO:0007669"/>
    <property type="project" value="UniProtKB-KW"/>
</dbReference>
<keyword evidence="9" id="KW-0539">Nucleus</keyword>
<evidence type="ECO:0000256" key="7">
    <source>
        <dbReference type="ARBA" id="ARBA00022490"/>
    </source>
</evidence>
<dbReference type="Pfam" id="PF08574">
    <property type="entry name" value="Iwr1"/>
    <property type="match status" value="1"/>
</dbReference>
<organism evidence="12 13">
    <name type="scientific">Trichuris muris</name>
    <name type="common">Mouse whipworm</name>
    <dbReference type="NCBI Taxonomy" id="70415"/>
    <lineage>
        <taxon>Eukaryota</taxon>
        <taxon>Metazoa</taxon>
        <taxon>Ecdysozoa</taxon>
        <taxon>Nematoda</taxon>
        <taxon>Enoplea</taxon>
        <taxon>Dorylaimia</taxon>
        <taxon>Trichinellida</taxon>
        <taxon>Trichuridae</taxon>
        <taxon>Trichuris</taxon>
    </lineage>
</organism>
<feature type="compositionally biased region" description="Acidic residues" evidence="10">
    <location>
        <begin position="251"/>
        <end position="261"/>
    </location>
</feature>
<evidence type="ECO:0000256" key="2">
    <source>
        <dbReference type="ARBA" id="ARBA00004123"/>
    </source>
</evidence>
<dbReference type="InterPro" id="IPR040218">
    <property type="entry name" value="SLC7A6OS"/>
</dbReference>
<evidence type="ECO:0000256" key="6">
    <source>
        <dbReference type="ARBA" id="ARBA00022448"/>
    </source>
</evidence>
<name>A0A5S6QPK9_TRIMR</name>
<evidence type="ECO:0000259" key="11">
    <source>
        <dbReference type="Pfam" id="PF08574"/>
    </source>
</evidence>
<accession>A0A5S6QPK9</accession>
<evidence type="ECO:0000256" key="9">
    <source>
        <dbReference type="ARBA" id="ARBA00023242"/>
    </source>
</evidence>
<proteinExistence type="inferred from homology"/>
<sequence>MQAQAITNVPCEGVTTANSCVQPVVLRVKRKTESSPNSSLIVVPKKCRLNGGDDGTSIVTSLAHTATCSTTAELVTSLKRVIPLHVLDELATSSKRLRVIDLEVDDEFSVSRSHSLTVTGNECVELDKTLLDIPAADDVPVGERGMHALLSEFGAIEAFDENEPSTSKPSAVSLDSSSTITVNGIPMTKEVLKDGSYLENPALRGFYDYYVADACDESFLNWDMMTDDIAQMAEFEIVGNPCSVPGEESNFLDEFDSEDSNAENYFRNDYPDEDFEDEEKDRSDLSGYDSYDS</sequence>
<evidence type="ECO:0000256" key="10">
    <source>
        <dbReference type="SAM" id="MobiDB-lite"/>
    </source>
</evidence>
<evidence type="ECO:0000256" key="3">
    <source>
        <dbReference type="ARBA" id="ARBA00004496"/>
    </source>
</evidence>
<evidence type="ECO:0000256" key="8">
    <source>
        <dbReference type="ARBA" id="ARBA00022927"/>
    </source>
</evidence>
<evidence type="ECO:0000256" key="4">
    <source>
        <dbReference type="ARBA" id="ARBA00010218"/>
    </source>
</evidence>
<dbReference type="WBParaSite" id="TMUE_2000009271.1">
    <property type="protein sequence ID" value="TMUE_2000009271.1"/>
    <property type="gene ID" value="WBGene00287213"/>
</dbReference>
<evidence type="ECO:0000313" key="12">
    <source>
        <dbReference type="Proteomes" id="UP000046395"/>
    </source>
</evidence>
<evidence type="ECO:0000256" key="5">
    <source>
        <dbReference type="ARBA" id="ARBA00017036"/>
    </source>
</evidence>
<keyword evidence="12" id="KW-1185">Reference proteome</keyword>
<reference evidence="13" key="1">
    <citation type="submission" date="2019-12" db="UniProtKB">
        <authorList>
            <consortium name="WormBaseParasite"/>
        </authorList>
    </citation>
    <scope>IDENTIFICATION</scope>
</reference>
<keyword evidence="8" id="KW-0653">Protein transport</keyword>
<comment type="function">
    <text evidence="1">Directs RNA polymerase II nuclear import.</text>
</comment>
<dbReference type="InterPro" id="IPR013883">
    <property type="entry name" value="TF_Iwr1_dom"/>
</dbReference>
<dbReference type="GO" id="GO:0032502">
    <property type="term" value="P:developmental process"/>
    <property type="evidence" value="ECO:0007669"/>
    <property type="project" value="TreeGrafter"/>
</dbReference>
<keyword evidence="6" id="KW-0813">Transport</keyword>
<dbReference type="GO" id="GO:0005634">
    <property type="term" value="C:nucleus"/>
    <property type="evidence" value="ECO:0007669"/>
    <property type="project" value="UniProtKB-SubCell"/>
</dbReference>
<dbReference type="STRING" id="70415.A0A5S6QPK9"/>
<feature type="domain" description="Transcription factor Iwr1" evidence="11">
    <location>
        <begin position="247"/>
        <end position="274"/>
    </location>
</feature>
<comment type="similarity">
    <text evidence="4">Belongs to the IWR1/SLC7A6OS family.</text>
</comment>
<dbReference type="Proteomes" id="UP000046395">
    <property type="component" value="Unassembled WGS sequence"/>
</dbReference>
<dbReference type="PANTHER" id="PTHR31196">
    <property type="entry name" value="RNA POLYMERASE II NUCLEAR LOCALIZATION PROTEIN SLC7A6OS-RELATED"/>
    <property type="match status" value="1"/>
</dbReference>
<evidence type="ECO:0000256" key="1">
    <source>
        <dbReference type="ARBA" id="ARBA00003202"/>
    </source>
</evidence>
<dbReference type="GO" id="GO:0005737">
    <property type="term" value="C:cytoplasm"/>
    <property type="evidence" value="ECO:0007669"/>
    <property type="project" value="UniProtKB-SubCell"/>
</dbReference>